<proteinExistence type="predicted"/>
<gene>
    <name evidence="2" type="ORF">DPMN_172863</name>
</gene>
<reference evidence="2" key="1">
    <citation type="journal article" date="2019" name="bioRxiv">
        <title>The Genome of the Zebra Mussel, Dreissena polymorpha: A Resource for Invasive Species Research.</title>
        <authorList>
            <person name="McCartney M.A."/>
            <person name="Auch B."/>
            <person name="Kono T."/>
            <person name="Mallez S."/>
            <person name="Zhang Y."/>
            <person name="Obille A."/>
            <person name="Becker A."/>
            <person name="Abrahante J.E."/>
            <person name="Garbe J."/>
            <person name="Badalamenti J.P."/>
            <person name="Herman A."/>
            <person name="Mangelson H."/>
            <person name="Liachko I."/>
            <person name="Sullivan S."/>
            <person name="Sone E.D."/>
            <person name="Koren S."/>
            <person name="Silverstein K.A.T."/>
            <person name="Beckman K.B."/>
            <person name="Gohl D.M."/>
        </authorList>
    </citation>
    <scope>NUCLEOTIDE SEQUENCE</scope>
    <source>
        <strain evidence="2">Duluth1</strain>
        <tissue evidence="2">Whole animal</tissue>
    </source>
</reference>
<keyword evidence="3" id="KW-1185">Reference proteome</keyword>
<keyword evidence="1" id="KW-1133">Transmembrane helix</keyword>
<evidence type="ECO:0000313" key="3">
    <source>
        <dbReference type="Proteomes" id="UP000828390"/>
    </source>
</evidence>
<dbReference type="EMBL" id="JAIWYP010000009">
    <property type="protein sequence ID" value="KAH3771539.1"/>
    <property type="molecule type" value="Genomic_DNA"/>
</dbReference>
<dbReference type="AlphaFoldDB" id="A0A9D4E3N1"/>
<protein>
    <submittedName>
        <fullName evidence="2">Uncharacterized protein</fullName>
    </submittedName>
</protein>
<comment type="caution">
    <text evidence="2">The sequence shown here is derived from an EMBL/GenBank/DDBJ whole genome shotgun (WGS) entry which is preliminary data.</text>
</comment>
<accession>A0A9D4E3N1</accession>
<organism evidence="2 3">
    <name type="scientific">Dreissena polymorpha</name>
    <name type="common">Zebra mussel</name>
    <name type="synonym">Mytilus polymorpha</name>
    <dbReference type="NCBI Taxonomy" id="45954"/>
    <lineage>
        <taxon>Eukaryota</taxon>
        <taxon>Metazoa</taxon>
        <taxon>Spiralia</taxon>
        <taxon>Lophotrochozoa</taxon>
        <taxon>Mollusca</taxon>
        <taxon>Bivalvia</taxon>
        <taxon>Autobranchia</taxon>
        <taxon>Heteroconchia</taxon>
        <taxon>Euheterodonta</taxon>
        <taxon>Imparidentia</taxon>
        <taxon>Neoheterodontei</taxon>
        <taxon>Myida</taxon>
        <taxon>Dreissenoidea</taxon>
        <taxon>Dreissenidae</taxon>
        <taxon>Dreissena</taxon>
    </lineage>
</organism>
<evidence type="ECO:0000256" key="1">
    <source>
        <dbReference type="SAM" id="Phobius"/>
    </source>
</evidence>
<feature type="transmembrane region" description="Helical" evidence="1">
    <location>
        <begin position="97"/>
        <end position="117"/>
    </location>
</feature>
<evidence type="ECO:0000313" key="2">
    <source>
        <dbReference type="EMBL" id="KAH3771539.1"/>
    </source>
</evidence>
<dbReference type="Proteomes" id="UP000828390">
    <property type="component" value="Unassembled WGS sequence"/>
</dbReference>
<name>A0A9D4E3N1_DREPO</name>
<sequence length="134" mass="14784">MNPTVYLYAVFLIVVKDTIGFKTSKFRRGNVDVEKVCVGNYRVFTHVGVSSITQCATVCSQTIGCDAIFFSAFNGSCTGCKKLTNMSSALAASQANMYYQLGKVFAIFGMIIVYFGTKMLHNIQHTSVLRQSDF</sequence>
<reference evidence="2" key="2">
    <citation type="submission" date="2020-11" db="EMBL/GenBank/DDBJ databases">
        <authorList>
            <person name="McCartney M.A."/>
            <person name="Auch B."/>
            <person name="Kono T."/>
            <person name="Mallez S."/>
            <person name="Becker A."/>
            <person name="Gohl D.M."/>
            <person name="Silverstein K.A.T."/>
            <person name="Koren S."/>
            <person name="Bechman K.B."/>
            <person name="Herman A."/>
            <person name="Abrahante J.E."/>
            <person name="Garbe J."/>
        </authorList>
    </citation>
    <scope>NUCLEOTIDE SEQUENCE</scope>
    <source>
        <strain evidence="2">Duluth1</strain>
        <tissue evidence="2">Whole animal</tissue>
    </source>
</reference>
<keyword evidence="1" id="KW-0472">Membrane</keyword>
<keyword evidence="1" id="KW-0812">Transmembrane</keyword>